<protein>
    <submittedName>
        <fullName evidence="1">Uncharacterized protein</fullName>
    </submittedName>
</protein>
<organism evidence="1 2">
    <name type="scientific">Litomosoides sigmodontis</name>
    <name type="common">Filarial nematode worm</name>
    <dbReference type="NCBI Taxonomy" id="42156"/>
    <lineage>
        <taxon>Eukaryota</taxon>
        <taxon>Metazoa</taxon>
        <taxon>Ecdysozoa</taxon>
        <taxon>Nematoda</taxon>
        <taxon>Chromadorea</taxon>
        <taxon>Rhabditida</taxon>
        <taxon>Spirurina</taxon>
        <taxon>Spiruromorpha</taxon>
        <taxon>Filarioidea</taxon>
        <taxon>Onchocercidae</taxon>
        <taxon>Litomosoides</taxon>
    </lineage>
</organism>
<dbReference type="OMA" id="PFYCKSV"/>
<evidence type="ECO:0000313" key="2">
    <source>
        <dbReference type="Proteomes" id="UP000277928"/>
    </source>
</evidence>
<gene>
    <name evidence="1" type="ORF">NLS_LOCUS10063</name>
</gene>
<name>A0A3P7M0L0_LITSI</name>
<accession>A0A3P7M0L0</accession>
<reference evidence="1 2" key="1">
    <citation type="submission" date="2018-08" db="EMBL/GenBank/DDBJ databases">
        <authorList>
            <person name="Laetsch R D."/>
            <person name="Stevens L."/>
            <person name="Kumar S."/>
            <person name="Blaxter L. M."/>
        </authorList>
    </citation>
    <scope>NUCLEOTIDE SEQUENCE [LARGE SCALE GENOMIC DNA]</scope>
</reference>
<evidence type="ECO:0000313" key="1">
    <source>
        <dbReference type="EMBL" id="VDM93138.1"/>
    </source>
</evidence>
<dbReference type="AlphaFoldDB" id="A0A3P7M0L0"/>
<sequence length="268" mass="30527">ANNTLNNLCKTVPYDRIANIQKILIEEKYRPHHVLLANYSPPFYCKPLNAYPYDVQKYVDSSTSENLIALRKYWKRWQQNKTLELFQLSLPFSVSATGLPMNPNGRQGIAGRGNHLKFGANLLNVYVVIRRSNHNHLMILLERNTTFPIRAQPSNEHCDKELQFILRNILLDDSSINIFSSQNLLNIGETSNGVAHVKRVPVVDVRDTDNAWTEHDIWAIFLGSQPPEVAPETDDGSLNWQCCGDKNALSVRDREYLSASLAFFSDAQ</sequence>
<dbReference type="OrthoDB" id="10056930at2759"/>
<dbReference type="STRING" id="42156.A0A3P7M0L0"/>
<feature type="non-terminal residue" evidence="1">
    <location>
        <position position="1"/>
    </location>
</feature>
<keyword evidence="2" id="KW-1185">Reference proteome</keyword>
<dbReference type="Pfam" id="PF25969">
    <property type="entry name" value="NUDT9_N"/>
    <property type="match status" value="1"/>
</dbReference>
<dbReference type="EMBL" id="UYRX01002375">
    <property type="protein sequence ID" value="VDM93138.1"/>
    <property type="molecule type" value="Genomic_DNA"/>
</dbReference>
<proteinExistence type="predicted"/>
<dbReference type="Proteomes" id="UP000277928">
    <property type="component" value="Unassembled WGS sequence"/>
</dbReference>